<gene>
    <name evidence="2" type="ORF">AB6M95_19005</name>
</gene>
<keyword evidence="3" id="KW-1185">Reference proteome</keyword>
<sequence length="205" mass="22621">MKRYTILVALLVTTLAATACVKLGSRPLEKRYYQISPARTAQKADAPRNIILMVRRLAISDLYNSRELVYRGAGERVESDFYNMFFVNPASMLTTELRRWLRESGQFSHILEPGSMVVPTLTLEGTVNALYGDYSGDQPAAVVEMQFFVVDESTADNAIVFSGSYAKRVPVADAAPQTLVKAMTQGVEQIYAALETDLAAAPLKD</sequence>
<dbReference type="EMBL" id="JBGLYH010000101">
    <property type="protein sequence ID" value="MEZ7198839.1"/>
    <property type="molecule type" value="Genomic_DNA"/>
</dbReference>
<dbReference type="Pfam" id="PF03886">
    <property type="entry name" value="ABC_trans_aux"/>
    <property type="match status" value="1"/>
</dbReference>
<comment type="caution">
    <text evidence="2">The sequence shown here is derived from an EMBL/GenBank/DDBJ whole genome shotgun (WGS) entry which is preliminary data.</text>
</comment>
<accession>A0ABV4K9Y3</accession>
<organism evidence="2 3">
    <name type="scientific">Pseudodesulfovibrio karagichevae</name>
    <dbReference type="NCBI Taxonomy" id="3239305"/>
    <lineage>
        <taxon>Bacteria</taxon>
        <taxon>Pseudomonadati</taxon>
        <taxon>Thermodesulfobacteriota</taxon>
        <taxon>Desulfovibrionia</taxon>
        <taxon>Desulfovibrionales</taxon>
        <taxon>Desulfovibrionaceae</taxon>
    </lineage>
</organism>
<dbReference type="RefSeq" id="WP_371388317.1">
    <property type="nucleotide sequence ID" value="NZ_JBGLYH010000101.1"/>
</dbReference>
<dbReference type="Gene3D" id="3.40.50.10610">
    <property type="entry name" value="ABC-type transport auxiliary lipoprotein component"/>
    <property type="match status" value="1"/>
</dbReference>
<dbReference type="PROSITE" id="PS51257">
    <property type="entry name" value="PROKAR_LIPOPROTEIN"/>
    <property type="match status" value="1"/>
</dbReference>
<dbReference type="Proteomes" id="UP001568698">
    <property type="component" value="Unassembled WGS sequence"/>
</dbReference>
<protein>
    <submittedName>
        <fullName evidence="2">ABC-type transport auxiliary lipoprotein family protein</fullName>
    </submittedName>
</protein>
<dbReference type="InterPro" id="IPR005586">
    <property type="entry name" value="ABC_trans_aux"/>
</dbReference>
<keyword evidence="2" id="KW-0449">Lipoprotein</keyword>
<evidence type="ECO:0000259" key="1">
    <source>
        <dbReference type="Pfam" id="PF03886"/>
    </source>
</evidence>
<name>A0ABV4K9Y3_9BACT</name>
<evidence type="ECO:0000313" key="3">
    <source>
        <dbReference type="Proteomes" id="UP001568698"/>
    </source>
</evidence>
<reference evidence="2 3" key="1">
    <citation type="submission" date="2024-08" db="EMBL/GenBank/DDBJ databases">
        <title>Sulfate-reducing bacteria isolated from formation water of the oil field in Kazakhstan and description of Pseudodesulfovibrio sp.</title>
        <authorList>
            <person name="Bidzhieva S.K."/>
            <person name="Tourova T.P."/>
            <person name="Grouzdev D.S."/>
            <person name="Beletsky A.V."/>
            <person name="Sokolova D.S."/>
            <person name="Samigullina S.R."/>
            <person name="Poltaraus A.B."/>
            <person name="Avtukh A.N."/>
            <person name="Tereshina V.M."/>
            <person name="Zhaparov N.S."/>
            <person name="Mardanov A.V."/>
            <person name="Nazina T.N."/>
        </authorList>
    </citation>
    <scope>NUCLEOTIDE SEQUENCE [LARGE SCALE GENOMIC DNA]</scope>
    <source>
        <strain evidence="2 3">9FUS</strain>
    </source>
</reference>
<feature type="domain" description="ABC-type transport auxiliary lipoprotein component" evidence="1">
    <location>
        <begin position="33"/>
        <end position="192"/>
    </location>
</feature>
<proteinExistence type="predicted"/>
<evidence type="ECO:0000313" key="2">
    <source>
        <dbReference type="EMBL" id="MEZ7198839.1"/>
    </source>
</evidence>
<dbReference type="SUPFAM" id="SSF159594">
    <property type="entry name" value="XCC0632-like"/>
    <property type="match status" value="1"/>
</dbReference>